<dbReference type="AlphaFoldDB" id="A0AAV7Q509"/>
<reference evidence="2" key="1">
    <citation type="journal article" date="2022" name="bioRxiv">
        <title>Sequencing and chromosome-scale assembly of the giantPleurodeles waltlgenome.</title>
        <authorList>
            <person name="Brown T."/>
            <person name="Elewa A."/>
            <person name="Iarovenko S."/>
            <person name="Subramanian E."/>
            <person name="Araus A.J."/>
            <person name="Petzold A."/>
            <person name="Susuki M."/>
            <person name="Suzuki K.-i.T."/>
            <person name="Hayashi T."/>
            <person name="Toyoda A."/>
            <person name="Oliveira C."/>
            <person name="Osipova E."/>
            <person name="Leigh N.D."/>
            <person name="Simon A."/>
            <person name="Yun M.H."/>
        </authorList>
    </citation>
    <scope>NUCLEOTIDE SEQUENCE</scope>
    <source>
        <strain evidence="2">20211129_DDA</strain>
        <tissue evidence="2">Liver</tissue>
    </source>
</reference>
<proteinExistence type="predicted"/>
<evidence type="ECO:0000313" key="3">
    <source>
        <dbReference type="Proteomes" id="UP001066276"/>
    </source>
</evidence>
<accession>A0AAV7Q509</accession>
<name>A0AAV7Q509_PLEWA</name>
<organism evidence="2 3">
    <name type="scientific">Pleurodeles waltl</name>
    <name type="common">Iberian ribbed newt</name>
    <dbReference type="NCBI Taxonomy" id="8319"/>
    <lineage>
        <taxon>Eukaryota</taxon>
        <taxon>Metazoa</taxon>
        <taxon>Chordata</taxon>
        <taxon>Craniata</taxon>
        <taxon>Vertebrata</taxon>
        <taxon>Euteleostomi</taxon>
        <taxon>Amphibia</taxon>
        <taxon>Batrachia</taxon>
        <taxon>Caudata</taxon>
        <taxon>Salamandroidea</taxon>
        <taxon>Salamandridae</taxon>
        <taxon>Pleurodelinae</taxon>
        <taxon>Pleurodeles</taxon>
    </lineage>
</organism>
<dbReference type="EMBL" id="JANPWB010000010">
    <property type="protein sequence ID" value="KAJ1134634.1"/>
    <property type="molecule type" value="Genomic_DNA"/>
</dbReference>
<comment type="caution">
    <text evidence="2">The sequence shown here is derived from an EMBL/GenBank/DDBJ whole genome shotgun (WGS) entry which is preliminary data.</text>
</comment>
<dbReference type="Proteomes" id="UP001066276">
    <property type="component" value="Chromosome 6"/>
</dbReference>
<gene>
    <name evidence="2" type="ORF">NDU88_001085</name>
</gene>
<sequence length="172" mass="17520">MPGESGEPERREEPSGTWLLPSGAPVDPAGKRSDLCTGVPLPSVCLGSLIVAAAGRALLPPGCPQVNGASCGFPHFPCGPLPKRPVQVRLAGGKGGTTPSDCRSKGHFLLDLASHHSAPGHALNIEKRIGALPAQWSRGSSAQPGPGGPHAWGSLRQQVALSSRNSAPLTAV</sequence>
<evidence type="ECO:0000256" key="1">
    <source>
        <dbReference type="SAM" id="MobiDB-lite"/>
    </source>
</evidence>
<evidence type="ECO:0000313" key="2">
    <source>
        <dbReference type="EMBL" id="KAJ1134634.1"/>
    </source>
</evidence>
<keyword evidence="3" id="KW-1185">Reference proteome</keyword>
<protein>
    <submittedName>
        <fullName evidence="2">Uncharacterized protein</fullName>
    </submittedName>
</protein>
<feature type="region of interest" description="Disordered" evidence="1">
    <location>
        <begin position="1"/>
        <end position="30"/>
    </location>
</feature>